<accession>A0A553R8U5</accession>
<comment type="caution">
    <text evidence="2">The sequence shown here is derived from an EMBL/GenBank/DDBJ whole genome shotgun (WGS) entry which is preliminary data.</text>
</comment>
<name>A0A553R8U5_9TELE</name>
<dbReference type="AlphaFoldDB" id="A0A553R8U5"/>
<organism evidence="2 3">
    <name type="scientific">Danionella cerebrum</name>
    <dbReference type="NCBI Taxonomy" id="2873325"/>
    <lineage>
        <taxon>Eukaryota</taxon>
        <taxon>Metazoa</taxon>
        <taxon>Chordata</taxon>
        <taxon>Craniata</taxon>
        <taxon>Vertebrata</taxon>
        <taxon>Euteleostomi</taxon>
        <taxon>Actinopterygii</taxon>
        <taxon>Neopterygii</taxon>
        <taxon>Teleostei</taxon>
        <taxon>Ostariophysi</taxon>
        <taxon>Cypriniformes</taxon>
        <taxon>Danionidae</taxon>
        <taxon>Danioninae</taxon>
        <taxon>Danionella</taxon>
    </lineage>
</organism>
<reference evidence="2 3" key="1">
    <citation type="journal article" date="2019" name="Sci. Data">
        <title>Hybrid genome assembly and annotation of Danionella translucida.</title>
        <authorList>
            <person name="Kadobianskyi M."/>
            <person name="Schulze L."/>
            <person name="Schuelke M."/>
            <person name="Judkewitz B."/>
        </authorList>
    </citation>
    <scope>NUCLEOTIDE SEQUENCE [LARGE SCALE GENOMIC DNA]</scope>
    <source>
        <strain evidence="2 3">Bolton</strain>
    </source>
</reference>
<keyword evidence="3" id="KW-1185">Reference proteome</keyword>
<dbReference type="Proteomes" id="UP000316079">
    <property type="component" value="Unassembled WGS sequence"/>
</dbReference>
<evidence type="ECO:0000313" key="3">
    <source>
        <dbReference type="Proteomes" id="UP000316079"/>
    </source>
</evidence>
<evidence type="ECO:0000313" key="2">
    <source>
        <dbReference type="EMBL" id="TRY98608.1"/>
    </source>
</evidence>
<dbReference type="OrthoDB" id="423283at2759"/>
<sequence length="77" mass="8496">MSFRFDPEEISAREVSVPLAVADSDLYAGGAAPGRKKLQELQQRWLPLHPVMVSISASSPARNQLRAPENRSVTVKH</sequence>
<gene>
    <name evidence="2" type="ORF">DNTS_005287</name>
</gene>
<evidence type="ECO:0000256" key="1">
    <source>
        <dbReference type="SAM" id="MobiDB-lite"/>
    </source>
</evidence>
<feature type="region of interest" description="Disordered" evidence="1">
    <location>
        <begin position="57"/>
        <end position="77"/>
    </location>
</feature>
<dbReference type="EMBL" id="SRMA01025157">
    <property type="protein sequence ID" value="TRY98608.1"/>
    <property type="molecule type" value="Genomic_DNA"/>
</dbReference>
<protein>
    <submittedName>
        <fullName evidence="2">Uncharacterized protein</fullName>
    </submittedName>
</protein>
<proteinExistence type="predicted"/>